<evidence type="ECO:0000313" key="3">
    <source>
        <dbReference type="Proteomes" id="UP001590951"/>
    </source>
</evidence>
<feature type="chain" id="PRO_5046344962" evidence="1">
    <location>
        <begin position="23"/>
        <end position="57"/>
    </location>
</feature>
<name>A0ABR4B5M8_9LECA</name>
<gene>
    <name evidence="2" type="ORF">ABVK25_006938</name>
</gene>
<dbReference type="Proteomes" id="UP001590951">
    <property type="component" value="Unassembled WGS sequence"/>
</dbReference>
<protein>
    <submittedName>
        <fullName evidence="2">Uncharacterized protein</fullName>
    </submittedName>
</protein>
<evidence type="ECO:0000313" key="2">
    <source>
        <dbReference type="EMBL" id="KAL2052698.1"/>
    </source>
</evidence>
<accession>A0ABR4B5M8</accession>
<keyword evidence="3" id="KW-1185">Reference proteome</keyword>
<evidence type="ECO:0000256" key="1">
    <source>
        <dbReference type="SAM" id="SignalP"/>
    </source>
</evidence>
<proteinExistence type="predicted"/>
<dbReference type="EMBL" id="JBHFEH010000025">
    <property type="protein sequence ID" value="KAL2052698.1"/>
    <property type="molecule type" value="Genomic_DNA"/>
</dbReference>
<organism evidence="2 3">
    <name type="scientific">Lepraria finkii</name>
    <dbReference type="NCBI Taxonomy" id="1340010"/>
    <lineage>
        <taxon>Eukaryota</taxon>
        <taxon>Fungi</taxon>
        <taxon>Dikarya</taxon>
        <taxon>Ascomycota</taxon>
        <taxon>Pezizomycotina</taxon>
        <taxon>Lecanoromycetes</taxon>
        <taxon>OSLEUM clade</taxon>
        <taxon>Lecanoromycetidae</taxon>
        <taxon>Lecanorales</taxon>
        <taxon>Lecanorineae</taxon>
        <taxon>Stereocaulaceae</taxon>
        <taxon>Lepraria</taxon>
    </lineage>
</organism>
<sequence length="57" mass="6289">MAAIKFTSLLLALTLLPCSSLATAPKVFSLDYFKDQVLALENVKDLRRRGGTFTTEL</sequence>
<feature type="signal peptide" evidence="1">
    <location>
        <begin position="1"/>
        <end position="22"/>
    </location>
</feature>
<comment type="caution">
    <text evidence="2">The sequence shown here is derived from an EMBL/GenBank/DDBJ whole genome shotgun (WGS) entry which is preliminary data.</text>
</comment>
<keyword evidence="1" id="KW-0732">Signal</keyword>
<reference evidence="2 3" key="1">
    <citation type="submission" date="2024-09" db="EMBL/GenBank/DDBJ databases">
        <title>Rethinking Asexuality: The Enigmatic Case of Functional Sexual Genes in Lepraria (Stereocaulaceae).</title>
        <authorList>
            <person name="Doellman M."/>
            <person name="Sun Y."/>
            <person name="Barcenas-Pena A."/>
            <person name="Lumbsch H.T."/>
            <person name="Grewe F."/>
        </authorList>
    </citation>
    <scope>NUCLEOTIDE SEQUENCE [LARGE SCALE GENOMIC DNA]</scope>
    <source>
        <strain evidence="2 3">Grewe 0041</strain>
    </source>
</reference>